<dbReference type="InterPro" id="IPR020069">
    <property type="entry name" value="Ribosomal_bL9_C"/>
</dbReference>
<feature type="coiled-coil region" evidence="8">
    <location>
        <begin position="37"/>
        <end position="78"/>
    </location>
</feature>
<evidence type="ECO:0000256" key="8">
    <source>
        <dbReference type="SAM" id="Coils"/>
    </source>
</evidence>
<keyword evidence="11" id="KW-1185">Reference proteome</keyword>
<dbReference type="STRING" id="415015.SAMN05660462_02368"/>
<feature type="domain" description="Ribosomal protein L9" evidence="9">
    <location>
        <begin position="13"/>
        <end position="40"/>
    </location>
</feature>
<evidence type="ECO:0000256" key="6">
    <source>
        <dbReference type="ARBA" id="ARBA00035292"/>
    </source>
</evidence>
<dbReference type="NCBIfam" id="TIGR00158">
    <property type="entry name" value="L9"/>
    <property type="match status" value="1"/>
</dbReference>
<dbReference type="SUPFAM" id="SSF55658">
    <property type="entry name" value="L9 N-domain-like"/>
    <property type="match status" value="1"/>
</dbReference>
<dbReference type="PROSITE" id="PS00651">
    <property type="entry name" value="RIBOSOMAL_L9"/>
    <property type="match status" value="1"/>
</dbReference>
<comment type="similarity">
    <text evidence="1 7">Belongs to the bacterial ribosomal protein bL9 family.</text>
</comment>
<dbReference type="GO" id="GO:0019843">
    <property type="term" value="F:rRNA binding"/>
    <property type="evidence" value="ECO:0007669"/>
    <property type="project" value="UniProtKB-UniRule"/>
</dbReference>
<evidence type="ECO:0000256" key="7">
    <source>
        <dbReference type="HAMAP-Rule" id="MF_00503"/>
    </source>
</evidence>
<comment type="function">
    <text evidence="7">Binds to the 23S rRNA.</text>
</comment>
<dbReference type="Pfam" id="PF03948">
    <property type="entry name" value="Ribosomal_L9_C"/>
    <property type="match status" value="1"/>
</dbReference>
<dbReference type="EMBL" id="FNQE01000027">
    <property type="protein sequence ID" value="SDZ24710.1"/>
    <property type="molecule type" value="Genomic_DNA"/>
</dbReference>
<dbReference type="GO" id="GO:0006412">
    <property type="term" value="P:translation"/>
    <property type="evidence" value="ECO:0007669"/>
    <property type="project" value="UniProtKB-UniRule"/>
</dbReference>
<dbReference type="OrthoDB" id="9788336at2"/>
<organism evidence="10 11">
    <name type="scientific">Proteiniborus ethanoligenes</name>
    <dbReference type="NCBI Taxonomy" id="415015"/>
    <lineage>
        <taxon>Bacteria</taxon>
        <taxon>Bacillati</taxon>
        <taxon>Bacillota</taxon>
        <taxon>Clostridia</taxon>
        <taxon>Eubacteriales</taxon>
        <taxon>Proteiniborus</taxon>
    </lineage>
</organism>
<keyword evidence="8" id="KW-0175">Coiled coil</keyword>
<dbReference type="Gene3D" id="3.40.5.10">
    <property type="entry name" value="Ribosomal protein L9, N-terminal domain"/>
    <property type="match status" value="1"/>
</dbReference>
<proteinExistence type="inferred from homology"/>
<keyword evidence="4 7" id="KW-0689">Ribosomal protein</keyword>
<evidence type="ECO:0000259" key="9">
    <source>
        <dbReference type="PROSITE" id="PS00651"/>
    </source>
</evidence>
<protein>
    <recommendedName>
        <fullName evidence="6 7">Large ribosomal subunit protein bL9</fullName>
    </recommendedName>
</protein>
<dbReference type="InterPro" id="IPR020594">
    <property type="entry name" value="Ribosomal_bL9_bac/chp"/>
</dbReference>
<sequence length="149" mass="16430">MKVILLQDVKGLGKKGQVVNAKDGYARNFLLPRNLAKEATEGNIKVLEEQKTAQKIKKEEELTNAKELAEKISNLTVELKGKAGENGKLFGSITTMDVSEALKAQHKIDIDRRKMDIEGGNIKSIGTTIVDIKVYPNVSAKLKVKVIEE</sequence>
<dbReference type="InterPro" id="IPR036791">
    <property type="entry name" value="Ribosomal_bL9_C_sf"/>
</dbReference>
<dbReference type="InterPro" id="IPR000244">
    <property type="entry name" value="Ribosomal_bL9"/>
</dbReference>
<evidence type="ECO:0000256" key="5">
    <source>
        <dbReference type="ARBA" id="ARBA00023274"/>
    </source>
</evidence>
<dbReference type="HAMAP" id="MF_00503">
    <property type="entry name" value="Ribosomal_bL9"/>
    <property type="match status" value="1"/>
</dbReference>
<evidence type="ECO:0000313" key="11">
    <source>
        <dbReference type="Proteomes" id="UP000198625"/>
    </source>
</evidence>
<evidence type="ECO:0000256" key="4">
    <source>
        <dbReference type="ARBA" id="ARBA00022980"/>
    </source>
</evidence>
<dbReference type="GO" id="GO:0003735">
    <property type="term" value="F:structural constituent of ribosome"/>
    <property type="evidence" value="ECO:0007669"/>
    <property type="project" value="InterPro"/>
</dbReference>
<dbReference type="Gene3D" id="3.10.430.100">
    <property type="entry name" value="Ribosomal protein L9, C-terminal domain"/>
    <property type="match status" value="1"/>
</dbReference>
<dbReference type="Proteomes" id="UP000198625">
    <property type="component" value="Unassembled WGS sequence"/>
</dbReference>
<dbReference type="Pfam" id="PF01281">
    <property type="entry name" value="Ribosomal_L9_N"/>
    <property type="match status" value="1"/>
</dbReference>
<name>A0A1H3RGE5_9FIRM</name>
<dbReference type="InterPro" id="IPR036935">
    <property type="entry name" value="Ribosomal_bL9_N_sf"/>
</dbReference>
<keyword evidence="5 7" id="KW-0687">Ribonucleoprotein</keyword>
<gene>
    <name evidence="7" type="primary">rplI</name>
    <name evidence="10" type="ORF">SAMN05660462_02368</name>
</gene>
<dbReference type="GO" id="GO:0005840">
    <property type="term" value="C:ribosome"/>
    <property type="evidence" value="ECO:0007669"/>
    <property type="project" value="UniProtKB-KW"/>
</dbReference>
<dbReference type="SUPFAM" id="SSF55653">
    <property type="entry name" value="Ribosomal protein L9 C-domain"/>
    <property type="match status" value="1"/>
</dbReference>
<evidence type="ECO:0000313" key="10">
    <source>
        <dbReference type="EMBL" id="SDZ24710.1"/>
    </source>
</evidence>
<accession>A0A1H3RGE5</accession>
<reference evidence="11" key="1">
    <citation type="submission" date="2016-10" db="EMBL/GenBank/DDBJ databases">
        <authorList>
            <person name="Varghese N."/>
            <person name="Submissions S."/>
        </authorList>
    </citation>
    <scope>NUCLEOTIDE SEQUENCE [LARGE SCALE GENOMIC DNA]</scope>
    <source>
        <strain evidence="11">DSM 21650</strain>
    </source>
</reference>
<dbReference type="FunFam" id="3.40.5.10:FF:000002">
    <property type="entry name" value="50S ribosomal protein L9"/>
    <property type="match status" value="1"/>
</dbReference>
<evidence type="ECO:0000256" key="3">
    <source>
        <dbReference type="ARBA" id="ARBA00022884"/>
    </source>
</evidence>
<dbReference type="InterPro" id="IPR020070">
    <property type="entry name" value="Ribosomal_bL9_N"/>
</dbReference>
<evidence type="ECO:0000256" key="2">
    <source>
        <dbReference type="ARBA" id="ARBA00022730"/>
    </source>
</evidence>
<dbReference type="GO" id="GO:1990904">
    <property type="term" value="C:ribonucleoprotein complex"/>
    <property type="evidence" value="ECO:0007669"/>
    <property type="project" value="UniProtKB-KW"/>
</dbReference>
<keyword evidence="2 7" id="KW-0699">rRNA-binding</keyword>
<dbReference type="InterPro" id="IPR009027">
    <property type="entry name" value="Ribosomal_bL9/RNase_H1_N"/>
</dbReference>
<keyword evidence="3 7" id="KW-0694">RNA-binding</keyword>
<evidence type="ECO:0000256" key="1">
    <source>
        <dbReference type="ARBA" id="ARBA00010605"/>
    </source>
</evidence>
<dbReference type="PANTHER" id="PTHR21368">
    <property type="entry name" value="50S RIBOSOMAL PROTEIN L9"/>
    <property type="match status" value="1"/>
</dbReference>
<dbReference type="RefSeq" id="WP_091731531.1">
    <property type="nucleotide sequence ID" value="NZ_FNQE01000027.1"/>
</dbReference>
<dbReference type="AlphaFoldDB" id="A0A1H3RGE5"/>